<dbReference type="EMBL" id="QFYQ01000003">
    <property type="protein sequence ID" value="RAK51150.1"/>
    <property type="molecule type" value="Genomic_DNA"/>
</dbReference>
<dbReference type="GO" id="GO:0019646">
    <property type="term" value="P:aerobic electron transport chain"/>
    <property type="evidence" value="ECO:0007669"/>
    <property type="project" value="InterPro"/>
</dbReference>
<proteinExistence type="inferred from homology"/>
<dbReference type="SUPFAM" id="SSF81452">
    <property type="entry name" value="Cytochrome c oxidase subunit III-like"/>
    <property type="match status" value="1"/>
</dbReference>
<evidence type="ECO:0000313" key="10">
    <source>
        <dbReference type="EMBL" id="RAK51150.1"/>
    </source>
</evidence>
<dbReference type="RefSeq" id="WP_111530585.1">
    <property type="nucleotide sequence ID" value="NZ_JBHRSG010000003.1"/>
</dbReference>
<dbReference type="GO" id="GO:0005886">
    <property type="term" value="C:plasma membrane"/>
    <property type="evidence" value="ECO:0007669"/>
    <property type="project" value="UniProtKB-SubCell"/>
</dbReference>
<gene>
    <name evidence="10" type="ORF">DJ017_19510</name>
</gene>
<evidence type="ECO:0000256" key="2">
    <source>
        <dbReference type="ARBA" id="ARBA00010581"/>
    </source>
</evidence>
<accession>A0A328A969</accession>
<feature type="transmembrane region" description="Helical" evidence="8">
    <location>
        <begin position="131"/>
        <end position="159"/>
    </location>
</feature>
<feature type="transmembrane region" description="Helical" evidence="8">
    <location>
        <begin position="64"/>
        <end position="82"/>
    </location>
</feature>
<protein>
    <submittedName>
        <fullName evidence="10">Heme-copper oxidase subunit III</fullName>
    </submittedName>
</protein>
<dbReference type="Proteomes" id="UP000249254">
    <property type="component" value="Unassembled WGS sequence"/>
</dbReference>
<dbReference type="PROSITE" id="PS50253">
    <property type="entry name" value="COX3"/>
    <property type="match status" value="1"/>
</dbReference>
<dbReference type="InterPro" id="IPR013833">
    <property type="entry name" value="Cyt_c_oxidase_su3_a-hlx"/>
</dbReference>
<evidence type="ECO:0000256" key="3">
    <source>
        <dbReference type="ARBA" id="ARBA00022475"/>
    </source>
</evidence>
<sequence>MADLSLDRPLPVAPSGYRSSGWWGLATVIATEAALFVFLIFAYAYLGSQSATPWPPGGAPALRLAGPNTVVLLASSLAAWWGQKGIERGRRGQLVLGLAIALVLGAVFAGVQGLEWAAKPHGPSDSAYLSLYFTITGVHLAHVAVGLAVLLALLVWAALGEFTAARHEHVGVGLLYWHFVDAVWLVVFTTFYLTPRMGIF</sequence>
<evidence type="ECO:0000256" key="5">
    <source>
        <dbReference type="ARBA" id="ARBA00022989"/>
    </source>
</evidence>
<dbReference type="InterPro" id="IPR024791">
    <property type="entry name" value="Cyt_c/ubiquinol_Oxase_su3"/>
</dbReference>
<organism evidence="10 11">
    <name type="scientific">Phenylobacterium soli</name>
    <dbReference type="NCBI Taxonomy" id="2170551"/>
    <lineage>
        <taxon>Bacteria</taxon>
        <taxon>Pseudomonadati</taxon>
        <taxon>Pseudomonadota</taxon>
        <taxon>Alphaproteobacteria</taxon>
        <taxon>Caulobacterales</taxon>
        <taxon>Caulobacteraceae</taxon>
        <taxon>Phenylobacterium</taxon>
    </lineage>
</organism>
<name>A0A328A969_9CAUL</name>
<comment type="subcellular location">
    <subcellularLocation>
        <location evidence="1 7">Cell membrane</location>
        <topology evidence="1 7">Multi-pass membrane protein</topology>
    </subcellularLocation>
</comment>
<dbReference type="Gene3D" id="1.20.120.80">
    <property type="entry name" value="Cytochrome c oxidase, subunit III, four-helix bundle"/>
    <property type="match status" value="1"/>
</dbReference>
<dbReference type="AlphaFoldDB" id="A0A328A969"/>
<dbReference type="OrthoDB" id="9810850at2"/>
<evidence type="ECO:0000256" key="1">
    <source>
        <dbReference type="ARBA" id="ARBA00004651"/>
    </source>
</evidence>
<evidence type="ECO:0000256" key="6">
    <source>
        <dbReference type="ARBA" id="ARBA00023136"/>
    </source>
</evidence>
<feature type="transmembrane region" description="Helical" evidence="8">
    <location>
        <begin position="21"/>
        <end position="44"/>
    </location>
</feature>
<comment type="similarity">
    <text evidence="2 7">Belongs to the cytochrome c oxidase subunit 3 family.</text>
</comment>
<keyword evidence="3" id="KW-1003">Cell membrane</keyword>
<evidence type="ECO:0000256" key="7">
    <source>
        <dbReference type="RuleBase" id="RU003376"/>
    </source>
</evidence>
<feature type="transmembrane region" description="Helical" evidence="8">
    <location>
        <begin position="171"/>
        <end position="193"/>
    </location>
</feature>
<keyword evidence="4 7" id="KW-0812">Transmembrane</keyword>
<feature type="domain" description="Heme-copper oxidase subunit III family profile" evidence="9">
    <location>
        <begin position="23"/>
        <end position="196"/>
    </location>
</feature>
<dbReference type="PANTHER" id="PTHR11403">
    <property type="entry name" value="CYTOCHROME C OXIDASE SUBUNIT III"/>
    <property type="match status" value="1"/>
</dbReference>
<feature type="transmembrane region" description="Helical" evidence="8">
    <location>
        <begin position="94"/>
        <end position="111"/>
    </location>
</feature>
<dbReference type="InterPro" id="IPR035973">
    <property type="entry name" value="Cyt_c_oxidase_su3-like_sf"/>
</dbReference>
<comment type="caution">
    <text evidence="10">The sequence shown here is derived from an EMBL/GenBank/DDBJ whole genome shotgun (WGS) entry which is preliminary data.</text>
</comment>
<keyword evidence="6 8" id="KW-0472">Membrane</keyword>
<dbReference type="InterPro" id="IPR000298">
    <property type="entry name" value="Cyt_c_oxidase-like_su3"/>
</dbReference>
<dbReference type="GO" id="GO:0004129">
    <property type="term" value="F:cytochrome-c oxidase activity"/>
    <property type="evidence" value="ECO:0007669"/>
    <property type="project" value="InterPro"/>
</dbReference>
<evidence type="ECO:0000259" key="9">
    <source>
        <dbReference type="PROSITE" id="PS50253"/>
    </source>
</evidence>
<evidence type="ECO:0000256" key="8">
    <source>
        <dbReference type="SAM" id="Phobius"/>
    </source>
</evidence>
<reference evidence="11" key="1">
    <citation type="submission" date="2018-05" db="EMBL/GenBank/DDBJ databases">
        <authorList>
            <person name="Li X."/>
        </authorList>
    </citation>
    <scope>NUCLEOTIDE SEQUENCE [LARGE SCALE GENOMIC DNA]</scope>
    <source>
        <strain evidence="11">LX32</strain>
    </source>
</reference>
<dbReference type="CDD" id="cd00386">
    <property type="entry name" value="Heme_Cu_Oxidase_III_like"/>
    <property type="match status" value="1"/>
</dbReference>
<dbReference type="PANTHER" id="PTHR11403:SF2">
    <property type="entry name" value="CYTOCHROME BO(3) UBIQUINOL OXIDASE SUBUNIT 3"/>
    <property type="match status" value="1"/>
</dbReference>
<evidence type="ECO:0000256" key="4">
    <source>
        <dbReference type="ARBA" id="ARBA00022692"/>
    </source>
</evidence>
<keyword evidence="11" id="KW-1185">Reference proteome</keyword>
<dbReference type="Pfam" id="PF00510">
    <property type="entry name" value="COX3"/>
    <property type="match status" value="1"/>
</dbReference>
<keyword evidence="5 8" id="KW-1133">Transmembrane helix</keyword>
<evidence type="ECO:0000313" key="11">
    <source>
        <dbReference type="Proteomes" id="UP000249254"/>
    </source>
</evidence>